<dbReference type="PANTHER" id="PTHR14549:SF2">
    <property type="entry name" value="TRANSMEMBRANE PROTEIN 223"/>
    <property type="match status" value="1"/>
</dbReference>
<dbReference type="OrthoDB" id="5950063at2759"/>
<feature type="transmembrane region" description="Helical" evidence="2">
    <location>
        <begin position="127"/>
        <end position="147"/>
    </location>
</feature>
<feature type="region of interest" description="Disordered" evidence="1">
    <location>
        <begin position="94"/>
        <end position="113"/>
    </location>
</feature>
<accession>A0A8D2LPJ5</accession>
<evidence type="ECO:0000256" key="1">
    <source>
        <dbReference type="SAM" id="MobiDB-lite"/>
    </source>
</evidence>
<dbReference type="OMA" id="KQVSCMA"/>
<dbReference type="InterPro" id="IPR026100">
    <property type="entry name" value="Tmem223"/>
</dbReference>
<dbReference type="AlphaFoldDB" id="A0A8D2LPJ5"/>
<organism evidence="3 4">
    <name type="scientific">Varanus komodoensis</name>
    <name type="common">Komodo dragon</name>
    <dbReference type="NCBI Taxonomy" id="61221"/>
    <lineage>
        <taxon>Eukaryota</taxon>
        <taxon>Metazoa</taxon>
        <taxon>Chordata</taxon>
        <taxon>Craniata</taxon>
        <taxon>Vertebrata</taxon>
        <taxon>Euteleostomi</taxon>
        <taxon>Lepidosauria</taxon>
        <taxon>Squamata</taxon>
        <taxon>Bifurcata</taxon>
        <taxon>Unidentata</taxon>
        <taxon>Episquamata</taxon>
        <taxon>Toxicofera</taxon>
        <taxon>Anguimorpha</taxon>
        <taxon>Paleoanguimorpha</taxon>
        <taxon>Varanoidea</taxon>
        <taxon>Varanidae</taxon>
        <taxon>Varanus</taxon>
    </lineage>
</organism>
<dbReference type="InterPro" id="IPR045325">
    <property type="entry name" value="TMEM70/TMEM186/TMEM223"/>
</dbReference>
<gene>
    <name evidence="3" type="primary">TMEM223</name>
</gene>
<dbReference type="PANTHER" id="PTHR14549">
    <property type="entry name" value="TRANSMEMBRANE PROTEIN 223"/>
    <property type="match status" value="1"/>
</dbReference>
<name>A0A8D2LPJ5_VARKO</name>
<keyword evidence="2" id="KW-0812">Transmembrane</keyword>
<sequence length="233" mass="26213">MLRCTWGGGARAWGPPRAWSWRARSAPPAEAPRRAGERGARAPFPLDTDVPRDVVLFQHDRRRFFRLLGLFCACQFSFWAYLAHFAFHSLRDTGAQRPEPEPEQAERPPPSPLGGASLNLGSSKWRFGFTACCLTVGSLILVAGFVFSRRSIGRVLLHRGAQEVTLTTYYPFGFTSSFTVPLRQISCMSHRSMVPAMIPLKVKGRRFYFLLDKQGQITNTKLFDITVGAYRSL</sequence>
<dbReference type="GO" id="GO:0005739">
    <property type="term" value="C:mitochondrion"/>
    <property type="evidence" value="ECO:0007669"/>
    <property type="project" value="TreeGrafter"/>
</dbReference>
<keyword evidence="4" id="KW-1185">Reference proteome</keyword>
<evidence type="ECO:0000313" key="4">
    <source>
        <dbReference type="Proteomes" id="UP000694545"/>
    </source>
</evidence>
<feature type="transmembrane region" description="Helical" evidence="2">
    <location>
        <begin position="67"/>
        <end position="87"/>
    </location>
</feature>
<keyword evidence="2" id="KW-1133">Transmembrane helix</keyword>
<proteinExistence type="predicted"/>
<dbReference type="Ensembl" id="ENSVKKT00000026253.1">
    <property type="protein sequence ID" value="ENSVKKP00000025634.1"/>
    <property type="gene ID" value="ENSVKKG00000016814.1"/>
</dbReference>
<dbReference type="KEGG" id="vko:123032608"/>
<dbReference type="CTD" id="79064"/>
<dbReference type="GO" id="GO:0007399">
    <property type="term" value="P:nervous system development"/>
    <property type="evidence" value="ECO:0007669"/>
    <property type="project" value="TreeGrafter"/>
</dbReference>
<keyword evidence="2" id="KW-0472">Membrane</keyword>
<protein>
    <submittedName>
        <fullName evidence="3">Transmembrane protein 223</fullName>
    </submittedName>
</protein>
<reference evidence="3" key="1">
    <citation type="submission" date="2025-08" db="UniProtKB">
        <authorList>
            <consortium name="Ensembl"/>
        </authorList>
    </citation>
    <scope>IDENTIFICATION</scope>
</reference>
<dbReference type="RefSeq" id="XP_044304580.1">
    <property type="nucleotide sequence ID" value="XM_044448645.1"/>
</dbReference>
<reference evidence="3" key="2">
    <citation type="submission" date="2025-09" db="UniProtKB">
        <authorList>
            <consortium name="Ensembl"/>
        </authorList>
    </citation>
    <scope>IDENTIFICATION</scope>
</reference>
<evidence type="ECO:0000313" key="3">
    <source>
        <dbReference type="Ensembl" id="ENSVKKP00000025634.1"/>
    </source>
</evidence>
<dbReference type="Pfam" id="PF06979">
    <property type="entry name" value="TMEM70"/>
    <property type="match status" value="1"/>
</dbReference>
<evidence type="ECO:0000256" key="2">
    <source>
        <dbReference type="SAM" id="Phobius"/>
    </source>
</evidence>
<dbReference type="GeneID" id="123032608"/>
<dbReference type="Proteomes" id="UP000694545">
    <property type="component" value="Unplaced"/>
</dbReference>